<reference evidence="2 3" key="1">
    <citation type="journal article" date="2019" name="Nat. Ecol. Evol.">
        <title>Megaphylogeny resolves global patterns of mushroom evolution.</title>
        <authorList>
            <person name="Varga T."/>
            <person name="Krizsan K."/>
            <person name="Foldi C."/>
            <person name="Dima B."/>
            <person name="Sanchez-Garcia M."/>
            <person name="Sanchez-Ramirez S."/>
            <person name="Szollosi G.J."/>
            <person name="Szarkandi J.G."/>
            <person name="Papp V."/>
            <person name="Albert L."/>
            <person name="Andreopoulos W."/>
            <person name="Angelini C."/>
            <person name="Antonin V."/>
            <person name="Barry K.W."/>
            <person name="Bougher N.L."/>
            <person name="Buchanan P."/>
            <person name="Buyck B."/>
            <person name="Bense V."/>
            <person name="Catcheside P."/>
            <person name="Chovatia M."/>
            <person name="Cooper J."/>
            <person name="Damon W."/>
            <person name="Desjardin D."/>
            <person name="Finy P."/>
            <person name="Geml J."/>
            <person name="Haridas S."/>
            <person name="Hughes K."/>
            <person name="Justo A."/>
            <person name="Karasinski D."/>
            <person name="Kautmanova I."/>
            <person name="Kiss B."/>
            <person name="Kocsube S."/>
            <person name="Kotiranta H."/>
            <person name="LaButti K.M."/>
            <person name="Lechner B.E."/>
            <person name="Liimatainen K."/>
            <person name="Lipzen A."/>
            <person name="Lukacs Z."/>
            <person name="Mihaltcheva S."/>
            <person name="Morgado L.N."/>
            <person name="Niskanen T."/>
            <person name="Noordeloos M.E."/>
            <person name="Ohm R.A."/>
            <person name="Ortiz-Santana B."/>
            <person name="Ovrebo C."/>
            <person name="Racz N."/>
            <person name="Riley R."/>
            <person name="Savchenko A."/>
            <person name="Shiryaev A."/>
            <person name="Soop K."/>
            <person name="Spirin V."/>
            <person name="Szebenyi C."/>
            <person name="Tomsovsky M."/>
            <person name="Tulloss R.E."/>
            <person name="Uehling J."/>
            <person name="Grigoriev I.V."/>
            <person name="Vagvolgyi C."/>
            <person name="Papp T."/>
            <person name="Martin F.M."/>
            <person name="Miettinen O."/>
            <person name="Hibbett D.S."/>
            <person name="Nagy L.G."/>
        </authorList>
    </citation>
    <scope>NUCLEOTIDE SEQUENCE [LARGE SCALE GENOMIC DNA]</scope>
    <source>
        <strain evidence="2 3">FP101781</strain>
    </source>
</reference>
<feature type="compositionally biased region" description="Acidic residues" evidence="1">
    <location>
        <begin position="487"/>
        <end position="502"/>
    </location>
</feature>
<evidence type="ECO:0000313" key="3">
    <source>
        <dbReference type="Proteomes" id="UP000298030"/>
    </source>
</evidence>
<feature type="compositionally biased region" description="Basic and acidic residues" evidence="1">
    <location>
        <begin position="434"/>
        <end position="470"/>
    </location>
</feature>
<keyword evidence="3" id="KW-1185">Reference proteome</keyword>
<dbReference type="OrthoDB" id="3125475at2759"/>
<feature type="compositionally biased region" description="Acidic residues" evidence="1">
    <location>
        <begin position="538"/>
        <end position="551"/>
    </location>
</feature>
<dbReference type="Proteomes" id="UP000298030">
    <property type="component" value="Unassembled WGS sequence"/>
</dbReference>
<dbReference type="STRING" id="71717.A0A4Y7S0Y4"/>
<dbReference type="AlphaFoldDB" id="A0A4Y7S0Y4"/>
<protein>
    <submittedName>
        <fullName evidence="2">Uncharacterized protein</fullName>
    </submittedName>
</protein>
<feature type="region of interest" description="Disordered" evidence="1">
    <location>
        <begin position="367"/>
        <end position="629"/>
    </location>
</feature>
<feature type="compositionally biased region" description="Basic residues" evidence="1">
    <location>
        <begin position="383"/>
        <end position="393"/>
    </location>
</feature>
<sequence>MSGPLKLDETQVFKFYPWRADFPAGNYQKAASRFKKLDDGTRVLHALSQYEADFCAGQQIRSNTLRQKAAQCTIFDLFRDRTLDKYRLHTGKLEDPVLRPIVYLLTGWKVVELMLLSREAGAESNVQDVSEEGEPADCCWPRMDVYPFKAKHWKLDDMEDARFRCRKALQDPSGSPRDPSSDEREELNSEETITSSLATTYIESRKKTGANAIIENVQGAALYLRLMTAHGIINVESIEPAFWNKLCGGEYQTLLADEKLWLGKKLLGPLQGAALIDPVFLLNTVNLMNDSPCMEEYLLTGKAVGSYRPPQVQTINRHLWDLVCDIARGTISSSQIPRKLSELLDAPFFASATLRYRYFYRPRGYPRPAPVSHGGTPAQAGSKKARRKQQKKTKVSEPPSWMKRIKEFNGNVPSLFDKNSYDSTPPKDTPNPPRDPKKDIDRKAAAEEKAWALERDIAKGIRDREPRYDQRGTGSKGGLTQVGDRGEGEEDEEESENEDEDGGAVQVGDRGEGEEEGEEESENEDEDGGAAQVGDRGEGEEEGEEESENEDGGAAQVGDRGEGEEGGEEESEDEDEGEEGREGAREDEEQAAATGEGEGEWSEGSVEEGKGNGGDGRGEGGADEDEDADQEIRQPAASIKLEWPDAELAAYMKGQCLRDLLHRAYPSGPSCSRIELGEPVQKTGSVGQLISVRDDLGVARGRTPHFHADEQKAFWDGLVGRFHADEQEARVLELTMSRTFWATTRQNLGSKMVIIRHYEEGAPVDPLDEFKEALPQLVPMDVPIPVCDLSVEAVFEASEPRRVCTLDDLIRNSELHHRSRKAILTDKIPAGDVCSSNRPRHLEQMIWTESNMAPFVEPRAFPSHAFGWARAGSTNAFHDWEIPPHGCPLFLEVKAGELTVFASWDARGDYAVNTKRPLGMEPVPSCFTTLGKRLTKGCYLIIPPGSIYASFVTANAVWRGGTMLDWSSMQAGLVEAINFTVSGDFTTAFRTLDFNEVLVRAMVVFHRKVHQERRRSSEGGEFFRAASRTP</sequence>
<evidence type="ECO:0000256" key="1">
    <source>
        <dbReference type="SAM" id="MobiDB-lite"/>
    </source>
</evidence>
<dbReference type="EMBL" id="QPFP01000385">
    <property type="protein sequence ID" value="TEB14593.1"/>
    <property type="molecule type" value="Genomic_DNA"/>
</dbReference>
<comment type="caution">
    <text evidence="2">The sequence shown here is derived from an EMBL/GenBank/DDBJ whole genome shotgun (WGS) entry which is preliminary data.</text>
</comment>
<name>A0A4Y7S0Y4_COPMI</name>
<accession>A0A4Y7S0Y4</accession>
<feature type="region of interest" description="Disordered" evidence="1">
    <location>
        <begin position="168"/>
        <end position="191"/>
    </location>
</feature>
<organism evidence="2 3">
    <name type="scientific">Coprinellus micaceus</name>
    <name type="common">Glistening ink-cap mushroom</name>
    <name type="synonym">Coprinus micaceus</name>
    <dbReference type="NCBI Taxonomy" id="71717"/>
    <lineage>
        <taxon>Eukaryota</taxon>
        <taxon>Fungi</taxon>
        <taxon>Dikarya</taxon>
        <taxon>Basidiomycota</taxon>
        <taxon>Agaricomycotina</taxon>
        <taxon>Agaricomycetes</taxon>
        <taxon>Agaricomycetidae</taxon>
        <taxon>Agaricales</taxon>
        <taxon>Agaricineae</taxon>
        <taxon>Psathyrellaceae</taxon>
        <taxon>Coprinellus</taxon>
    </lineage>
</organism>
<feature type="compositionally biased region" description="Acidic residues" evidence="1">
    <location>
        <begin position="562"/>
        <end position="590"/>
    </location>
</feature>
<feature type="compositionally biased region" description="Acidic residues" evidence="1">
    <location>
        <begin position="512"/>
        <end position="528"/>
    </location>
</feature>
<proteinExistence type="predicted"/>
<gene>
    <name evidence="2" type="ORF">FA13DRAFT_1805414</name>
</gene>
<evidence type="ECO:0000313" key="2">
    <source>
        <dbReference type="EMBL" id="TEB14593.1"/>
    </source>
</evidence>